<dbReference type="RefSeq" id="WP_089976130.1">
    <property type="nucleotide sequence ID" value="NZ_CP084916.1"/>
</dbReference>
<evidence type="ECO:0000313" key="1">
    <source>
        <dbReference type="EMBL" id="SDQ19778.1"/>
    </source>
</evidence>
<dbReference type="EMBL" id="FNJW01000008">
    <property type="protein sequence ID" value="SDQ19778.1"/>
    <property type="molecule type" value="Genomic_DNA"/>
</dbReference>
<gene>
    <name evidence="1" type="ORF">SAMN04487752_1205</name>
</gene>
<keyword evidence="2" id="KW-1185">Reference proteome</keyword>
<accession>A0A1H0YXE1</accession>
<sequence>MNFKEFEEYLDANLGSKSIFFEKAMDDQLRRNSRRPPAKRWNEAKLERAVNRMWTDIVRSIYDKFKTTINTKSSDPYQAWIEFFEKNEALENLDEMMNDLEFE</sequence>
<proteinExistence type="predicted"/>
<dbReference type="Proteomes" id="UP000199481">
    <property type="component" value="Unassembled WGS sequence"/>
</dbReference>
<reference evidence="2" key="1">
    <citation type="submission" date="2016-10" db="EMBL/GenBank/DDBJ databases">
        <authorList>
            <person name="Varghese N."/>
            <person name="Submissions S."/>
        </authorList>
    </citation>
    <scope>NUCLEOTIDE SEQUENCE [LARGE SCALE GENOMIC DNA]</scope>
    <source>
        <strain evidence="2">MPL-11</strain>
    </source>
</reference>
<name>A0A1H0YXE1_9LACT</name>
<dbReference type="OrthoDB" id="2361267at2"/>
<protein>
    <submittedName>
        <fullName evidence="1">Uncharacterized protein</fullName>
    </submittedName>
</protein>
<evidence type="ECO:0000313" key="2">
    <source>
        <dbReference type="Proteomes" id="UP000199481"/>
    </source>
</evidence>
<dbReference type="AlphaFoldDB" id="A0A1H0YXE1"/>
<organism evidence="1 2">
    <name type="scientific">Carnobacterium viridans</name>
    <dbReference type="NCBI Taxonomy" id="174587"/>
    <lineage>
        <taxon>Bacteria</taxon>
        <taxon>Bacillati</taxon>
        <taxon>Bacillota</taxon>
        <taxon>Bacilli</taxon>
        <taxon>Lactobacillales</taxon>
        <taxon>Carnobacteriaceae</taxon>
        <taxon>Carnobacterium</taxon>
    </lineage>
</organism>